<name>A0ABX2AJI7_9BACT</name>
<evidence type="ECO:0000256" key="6">
    <source>
        <dbReference type="RuleBase" id="RU004057"/>
    </source>
</evidence>
<keyword evidence="6" id="KW-0653">Protein transport</keyword>
<evidence type="ECO:0000256" key="2">
    <source>
        <dbReference type="ARBA" id="ARBA00022475"/>
    </source>
</evidence>
<reference evidence="9 10" key="1">
    <citation type="submission" date="2020-05" db="EMBL/GenBank/DDBJ databases">
        <title>Distinct polysaccharide utilization as determinants for interspecies competition between intestinal Prevotella spp.</title>
        <authorList>
            <person name="Galvez E.J.C."/>
            <person name="Iljazovic A."/>
            <person name="Strowig T."/>
        </authorList>
    </citation>
    <scope>NUCLEOTIDE SEQUENCE [LARGE SCALE GENOMIC DNA]</scope>
    <source>
        <strain evidence="9 10">PMUR</strain>
    </source>
</reference>
<evidence type="ECO:0000259" key="8">
    <source>
        <dbReference type="Pfam" id="PF01618"/>
    </source>
</evidence>
<dbReference type="InterPro" id="IPR050790">
    <property type="entry name" value="ExbB/TolQ_transport"/>
</dbReference>
<gene>
    <name evidence="9" type="ORF">HPS56_01035</name>
</gene>
<feature type="transmembrane region" description="Helical" evidence="7">
    <location>
        <begin position="122"/>
        <end position="141"/>
    </location>
</feature>
<feature type="transmembrane region" description="Helical" evidence="7">
    <location>
        <begin position="15"/>
        <end position="38"/>
    </location>
</feature>
<dbReference type="EMBL" id="JABKKF010000001">
    <property type="protein sequence ID" value="NPD90958.1"/>
    <property type="molecule type" value="Genomic_DNA"/>
</dbReference>
<keyword evidence="3 7" id="KW-0812">Transmembrane</keyword>
<organism evidence="9 10">
    <name type="scientific">Xylanibacter muris</name>
    <dbReference type="NCBI Taxonomy" id="2736290"/>
    <lineage>
        <taxon>Bacteria</taxon>
        <taxon>Pseudomonadati</taxon>
        <taxon>Bacteroidota</taxon>
        <taxon>Bacteroidia</taxon>
        <taxon>Bacteroidales</taxon>
        <taxon>Prevotellaceae</taxon>
        <taxon>Xylanibacter</taxon>
    </lineage>
</organism>
<dbReference type="PANTHER" id="PTHR30625:SF3">
    <property type="entry name" value="TOL-PAL SYSTEM PROTEIN TOLQ"/>
    <property type="match status" value="1"/>
</dbReference>
<comment type="caution">
    <text evidence="9">The sequence shown here is derived from an EMBL/GenBank/DDBJ whole genome shotgun (WGS) entry which is preliminary data.</text>
</comment>
<evidence type="ECO:0000256" key="3">
    <source>
        <dbReference type="ARBA" id="ARBA00022692"/>
    </source>
</evidence>
<feature type="domain" description="MotA/TolQ/ExbB proton channel" evidence="8">
    <location>
        <begin position="97"/>
        <end position="170"/>
    </location>
</feature>
<accession>A0ABX2AJI7</accession>
<feature type="transmembrane region" description="Helical" evidence="7">
    <location>
        <begin position="153"/>
        <end position="171"/>
    </location>
</feature>
<evidence type="ECO:0000313" key="9">
    <source>
        <dbReference type="EMBL" id="NPD90958.1"/>
    </source>
</evidence>
<evidence type="ECO:0000313" key="10">
    <source>
        <dbReference type="Proteomes" id="UP000714420"/>
    </source>
</evidence>
<dbReference type="InterPro" id="IPR002898">
    <property type="entry name" value="MotA_ExbB_proton_chnl"/>
</dbReference>
<dbReference type="RefSeq" id="WP_172272519.1">
    <property type="nucleotide sequence ID" value="NZ_CASGMU010000001.1"/>
</dbReference>
<evidence type="ECO:0000256" key="1">
    <source>
        <dbReference type="ARBA" id="ARBA00004651"/>
    </source>
</evidence>
<protein>
    <submittedName>
        <fullName evidence="9">MotA/TolQ/ExbB proton channel family protein</fullName>
    </submittedName>
</protein>
<dbReference type="Pfam" id="PF01618">
    <property type="entry name" value="MotA_ExbB"/>
    <property type="match status" value="1"/>
</dbReference>
<dbReference type="PANTHER" id="PTHR30625">
    <property type="entry name" value="PROTEIN TOLQ"/>
    <property type="match status" value="1"/>
</dbReference>
<keyword evidence="2" id="KW-1003">Cell membrane</keyword>
<proteinExistence type="inferred from homology"/>
<comment type="subcellular location">
    <subcellularLocation>
        <location evidence="1">Cell membrane</location>
        <topology evidence="1">Multi-pass membrane protein</topology>
    </subcellularLocation>
    <subcellularLocation>
        <location evidence="6">Membrane</location>
        <topology evidence="6">Multi-pass membrane protein</topology>
    </subcellularLocation>
</comment>
<evidence type="ECO:0000256" key="4">
    <source>
        <dbReference type="ARBA" id="ARBA00022989"/>
    </source>
</evidence>
<dbReference type="Proteomes" id="UP000714420">
    <property type="component" value="Unassembled WGS sequence"/>
</dbReference>
<evidence type="ECO:0000256" key="7">
    <source>
        <dbReference type="SAM" id="Phobius"/>
    </source>
</evidence>
<keyword evidence="5 7" id="KW-0472">Membrane</keyword>
<evidence type="ECO:0000256" key="5">
    <source>
        <dbReference type="ARBA" id="ARBA00023136"/>
    </source>
</evidence>
<keyword evidence="4 7" id="KW-1133">Transmembrane helix</keyword>
<keyword evidence="6" id="KW-0813">Transport</keyword>
<comment type="similarity">
    <text evidence="6">Belongs to the exbB/tolQ family.</text>
</comment>
<sequence length="201" mass="21988">MNLISDILYWISTGLLVPVIVLLIFFFIRALILIGTFFGQYMQNKKSSSRLYSAIESNAPSSTAEFAQLLPVKPDSLLSAYAHKMLDSQNDCARIDLLISEYEIAADKNIATSKVLTKMGPILGLMGTLIPMGPALVGLATGDIASMAYNMQVAFATTVVGLVVSAIGFLTQMVKERWAVRDITMLEFLANMIRNKEGGKR</sequence>
<keyword evidence="10" id="KW-1185">Reference proteome</keyword>